<dbReference type="AlphaFoldDB" id="A0A1I8AE18"/>
<accession>A0A1I8AE18</accession>
<keyword evidence="1" id="KW-0472">Membrane</keyword>
<evidence type="ECO:0000313" key="2">
    <source>
        <dbReference type="Proteomes" id="UP000095287"/>
    </source>
</evidence>
<protein>
    <submittedName>
        <fullName evidence="3">Glucuronosyltransferase</fullName>
    </submittedName>
</protein>
<reference evidence="3" key="1">
    <citation type="submission" date="2016-11" db="UniProtKB">
        <authorList>
            <consortium name="WormBaseParasite"/>
        </authorList>
    </citation>
    <scope>IDENTIFICATION</scope>
</reference>
<evidence type="ECO:0000256" key="1">
    <source>
        <dbReference type="SAM" id="Phobius"/>
    </source>
</evidence>
<keyword evidence="2" id="KW-1185">Reference proteome</keyword>
<keyword evidence="1" id="KW-1133">Transmembrane helix</keyword>
<feature type="transmembrane region" description="Helical" evidence="1">
    <location>
        <begin position="66"/>
        <end position="89"/>
    </location>
</feature>
<keyword evidence="1" id="KW-0812">Transmembrane</keyword>
<organism evidence="2 3">
    <name type="scientific">Steinernema glaseri</name>
    <dbReference type="NCBI Taxonomy" id="37863"/>
    <lineage>
        <taxon>Eukaryota</taxon>
        <taxon>Metazoa</taxon>
        <taxon>Ecdysozoa</taxon>
        <taxon>Nematoda</taxon>
        <taxon>Chromadorea</taxon>
        <taxon>Rhabditida</taxon>
        <taxon>Tylenchina</taxon>
        <taxon>Panagrolaimomorpha</taxon>
        <taxon>Strongyloidoidea</taxon>
        <taxon>Steinernematidae</taxon>
        <taxon>Steinernema</taxon>
    </lineage>
</organism>
<sequence>MNCLWNPPDEQAHAFLKSKDPEFFVELGCHIPRLTHYKVPLQDILLNIVVVPNDWSLAGTIDRLAAFPYFSAVCFVALTSVEGAVSPWVQKRHDLMEML</sequence>
<dbReference type="WBParaSite" id="L893_g4823.t1">
    <property type="protein sequence ID" value="L893_g4823.t1"/>
    <property type="gene ID" value="L893_g4823"/>
</dbReference>
<name>A0A1I8AE18_9BILA</name>
<dbReference type="Proteomes" id="UP000095287">
    <property type="component" value="Unplaced"/>
</dbReference>
<proteinExistence type="predicted"/>
<evidence type="ECO:0000313" key="3">
    <source>
        <dbReference type="WBParaSite" id="L893_g4823.t1"/>
    </source>
</evidence>